<proteinExistence type="predicted"/>
<reference evidence="2" key="1">
    <citation type="submission" date="2017-09" db="EMBL/GenBank/DDBJ databases">
        <title>Depth-based differentiation of microbial function through sediment-hosted aquifers and enrichment of novel symbionts in the deep terrestrial subsurface.</title>
        <authorList>
            <person name="Probst A.J."/>
            <person name="Ladd B."/>
            <person name="Jarett J.K."/>
            <person name="Geller-Mcgrath D.E."/>
            <person name="Sieber C.M.K."/>
            <person name="Emerson J.B."/>
            <person name="Anantharaman K."/>
            <person name="Thomas B.C."/>
            <person name="Malmstrom R."/>
            <person name="Stieglmeier M."/>
            <person name="Klingl A."/>
            <person name="Woyke T."/>
            <person name="Ryan C.M."/>
            <person name="Banfield J.F."/>
        </authorList>
    </citation>
    <scope>NUCLEOTIDE SEQUENCE [LARGE SCALE GENOMIC DNA]</scope>
</reference>
<evidence type="ECO:0000313" key="1">
    <source>
        <dbReference type="EMBL" id="PIR86669.1"/>
    </source>
</evidence>
<sequence length="272" mass="30815">MFSFLVDTDAPSDGTYFRMDAFLRPDGGLSVIEINAAFVDGWGTAMNLARASGNPVYLADASFPKYWSGAEQQYWPELELACSELRVAGRAATVITAAEARRLKEPVYWYGAFQDQFYWRPIDGIRLDDKQLLALLGQSWSGSLVHIPRHYFVDQTPWDSLSREIILKFRSKHDPEVAVELARKRLPSVARREQIGRGKYWRRQYSSRIALAQDLVEPLSCPLMVDDVADPVTQVIIFFVGQNPVTGYLQVVERGRRVINDDSVHGPVVFVD</sequence>
<protein>
    <submittedName>
        <fullName evidence="1">Uncharacterized protein</fullName>
    </submittedName>
</protein>
<dbReference type="AlphaFoldDB" id="A0A2H0UJU3"/>
<evidence type="ECO:0000313" key="2">
    <source>
        <dbReference type="Proteomes" id="UP000229526"/>
    </source>
</evidence>
<dbReference type="Proteomes" id="UP000229526">
    <property type="component" value="Unassembled WGS sequence"/>
</dbReference>
<accession>A0A2H0UJU3</accession>
<gene>
    <name evidence="1" type="ORF">COU11_04120</name>
</gene>
<dbReference type="EMBL" id="PFBD01000028">
    <property type="protein sequence ID" value="PIR86669.1"/>
    <property type="molecule type" value="Genomic_DNA"/>
</dbReference>
<organism evidence="1 2">
    <name type="scientific">Candidatus Harrisonbacteria bacterium CG10_big_fil_rev_8_21_14_0_10_49_15</name>
    <dbReference type="NCBI Taxonomy" id="1974587"/>
    <lineage>
        <taxon>Bacteria</taxon>
        <taxon>Candidatus Harrisoniibacteriota</taxon>
    </lineage>
</organism>
<name>A0A2H0UJU3_9BACT</name>
<comment type="caution">
    <text evidence="1">The sequence shown here is derived from an EMBL/GenBank/DDBJ whole genome shotgun (WGS) entry which is preliminary data.</text>
</comment>